<dbReference type="Proteomes" id="UP000184388">
    <property type="component" value="Unassembled WGS sequence"/>
</dbReference>
<comment type="caution">
    <text evidence="2">The sequence shown here is derived from an EMBL/GenBank/DDBJ whole genome shotgun (WGS) entry which is preliminary data.</text>
</comment>
<organism evidence="2 3">
    <name type="scientific">Streptomyces yunnanensis</name>
    <dbReference type="NCBI Taxonomy" id="156453"/>
    <lineage>
        <taxon>Bacteria</taxon>
        <taxon>Bacillati</taxon>
        <taxon>Actinomycetota</taxon>
        <taxon>Actinomycetes</taxon>
        <taxon>Kitasatosporales</taxon>
        <taxon>Streptomycetaceae</taxon>
        <taxon>Streptomyces</taxon>
    </lineage>
</organism>
<dbReference type="RefSeq" id="WP_079181805.1">
    <property type="nucleotide sequence ID" value="NZ_FRBK01000004.1"/>
</dbReference>
<name>A0A9X8MPU8_9ACTN</name>
<dbReference type="GO" id="GO:0051213">
    <property type="term" value="F:dioxygenase activity"/>
    <property type="evidence" value="ECO:0007669"/>
    <property type="project" value="InterPro"/>
</dbReference>
<feature type="region of interest" description="Disordered" evidence="1">
    <location>
        <begin position="1"/>
        <end position="20"/>
    </location>
</feature>
<dbReference type="Gene3D" id="2.60.120.620">
    <property type="entry name" value="q2cbj1_9rhob like domain"/>
    <property type="match status" value="1"/>
</dbReference>
<protein>
    <recommendedName>
        <fullName evidence="4">2OG-Fe dioxygenase</fullName>
    </recommendedName>
</protein>
<gene>
    <name evidence="2" type="ORF">SAMN05216268_10480</name>
</gene>
<reference evidence="3" key="1">
    <citation type="submission" date="2016-11" db="EMBL/GenBank/DDBJ databases">
        <authorList>
            <person name="Jaros S."/>
            <person name="Januszkiewicz K."/>
            <person name="Wedrychowicz H."/>
        </authorList>
    </citation>
    <scope>NUCLEOTIDE SEQUENCE [LARGE SCALE GENOMIC DNA]</scope>
    <source>
        <strain evidence="3">CGMCC 4.3555</strain>
    </source>
</reference>
<dbReference type="AlphaFoldDB" id="A0A9X8MPU8"/>
<evidence type="ECO:0000313" key="2">
    <source>
        <dbReference type="EMBL" id="SHL37179.1"/>
    </source>
</evidence>
<evidence type="ECO:0000256" key="1">
    <source>
        <dbReference type="SAM" id="MobiDB-lite"/>
    </source>
</evidence>
<sequence length="262" mass="28402">MPPYAPDALTRTQPRESQGELTPQAFVHHRPDLIRAALDGVPSDAVSHFASSWNALPADAYVKAERPYRFRRYGKFHLSEDGPQQVSHGPFLQAKTVNKLSGGVPRHFAPLDDAVATSLALRAIVGALHDQLPGPHQDINACGIHQIRVTAVPGAEGDPAPEGMHQDGHRYVGQVLIRRDGVHGAQSRIYDLDRRLVYQSQLTAPWESIILDDQRVLHDASPVGVAPGADLAVRDMLLVDFFADPALPAPSPGPLPKGPSHD</sequence>
<dbReference type="EMBL" id="FRBK01000004">
    <property type="protein sequence ID" value="SHL37179.1"/>
    <property type="molecule type" value="Genomic_DNA"/>
</dbReference>
<accession>A0A9X8MPU8</accession>
<dbReference type="Pfam" id="PF10014">
    <property type="entry name" value="2OG-Fe_Oxy_2"/>
    <property type="match status" value="1"/>
</dbReference>
<evidence type="ECO:0000313" key="3">
    <source>
        <dbReference type="Proteomes" id="UP000184388"/>
    </source>
</evidence>
<evidence type="ECO:0008006" key="4">
    <source>
        <dbReference type="Google" id="ProtNLM"/>
    </source>
</evidence>
<dbReference type="InterPro" id="IPR018724">
    <property type="entry name" value="2OG-Fe_dioxygenase"/>
</dbReference>
<proteinExistence type="predicted"/>